<gene>
    <name evidence="5" type="primary">glgX</name>
    <name evidence="5" type="ORF">NEISUBOT_03814</name>
</gene>
<dbReference type="Gene3D" id="2.60.40.1180">
    <property type="entry name" value="Golgi alpha-mannosidase II"/>
    <property type="match status" value="1"/>
</dbReference>
<evidence type="ECO:0000256" key="1">
    <source>
        <dbReference type="ARBA" id="ARBA00008061"/>
    </source>
</evidence>
<dbReference type="Pfam" id="PF02922">
    <property type="entry name" value="CBM_48"/>
    <property type="match status" value="1"/>
</dbReference>
<dbReference type="GO" id="GO:0005980">
    <property type="term" value="P:glycogen catabolic process"/>
    <property type="evidence" value="ECO:0007669"/>
    <property type="project" value="InterPro"/>
</dbReference>
<sequence>MSAKSWHIEEGKPYPMGATLTSKGANFTLFSINAEKVELCLFDKDKETRLEMPSRRGSVFYGFVPDVKAGQRYGFRVYGRENAEYGSCFNPNKLLIDPYSKKIDGKPSYRNAEEMAWFRPEDERDNATVAPKSVVVGRSRFNWAKDCRPEIPWGKTVIYEAHVKGLTKQFPDLKYAGTYKALCDKRVLAYLQELGVTTVELLPIHFHLDEYHLQQMGLSNYWGYNTYSHFAVEPSYADNPERAAAEFKQAVKALHQAGLEVILDVVYNHTAEQDDKGPMLCQRGIDNTLWYWHTPYGNYENWSGCGNTLNIVRRDVTRWAADSLRYWAEEFHIDGFRFDLGTVLGREPDFQSYGRFFQVLYQDPVLAGLKLIVEAWDIGEGGYHLGNFPQPFAEWNGRFRDDMRAFWSWESGNLGAFAERLAGSSDIFNHSGRHPSASINFITAHDGFTLRDLVSYNEKHNEANGENNRDGHNENISYNHGVEGETDDEEVLLNREYTSKALLASLFLSNGTPMLLAGDEFGNSQQGNNNSYCQDNPITWLDWQNEPHELQNYTQALIRVRSQIKLLTDDCWWEKERVQWLNADSSPMTEYCWHNRGSKAIQVVLDDEWLLLVNAKRSRQLFNLPQGNWEISCVPSEKFNYEEAGKCVVEHMGIWILHKTN</sequence>
<dbReference type="InterPro" id="IPR014756">
    <property type="entry name" value="Ig_E-set"/>
</dbReference>
<dbReference type="Gene3D" id="2.60.40.10">
    <property type="entry name" value="Immunoglobulins"/>
    <property type="match status" value="1"/>
</dbReference>
<dbReference type="SMART" id="SM00642">
    <property type="entry name" value="Aamy"/>
    <property type="match status" value="1"/>
</dbReference>
<dbReference type="EC" id="3.2.1.-" evidence="5"/>
<evidence type="ECO:0000256" key="2">
    <source>
        <dbReference type="ARBA" id="ARBA00022801"/>
    </source>
</evidence>
<keyword evidence="3 5" id="KW-0326">Glycosidase</keyword>
<dbReference type="InterPro" id="IPR011837">
    <property type="entry name" value="Glycogen_debranch_GlgX"/>
</dbReference>
<accession>A0A9W5ISP1</accession>
<dbReference type="NCBIfam" id="TIGR02100">
    <property type="entry name" value="glgX_debranch"/>
    <property type="match status" value="1"/>
</dbReference>
<dbReference type="InterPro" id="IPR040784">
    <property type="entry name" value="GlgX_C"/>
</dbReference>
<dbReference type="PANTHER" id="PTHR43002">
    <property type="entry name" value="GLYCOGEN DEBRANCHING ENZYME"/>
    <property type="match status" value="1"/>
</dbReference>
<reference evidence="5 6" key="1">
    <citation type="submission" date="2010-01" db="EMBL/GenBank/DDBJ databases">
        <authorList>
            <person name="Weinstock G."/>
            <person name="Sodergren E."/>
            <person name="Clifton S."/>
            <person name="Fulton L."/>
            <person name="Fulton B."/>
            <person name="Courtney L."/>
            <person name="Fronick C."/>
            <person name="Harrison M."/>
            <person name="Strong C."/>
            <person name="Farmer C."/>
            <person name="Delahaunty K."/>
            <person name="Markovic C."/>
            <person name="Hall O."/>
            <person name="Minx P."/>
            <person name="Tomlinson C."/>
            <person name="Mitreva M."/>
            <person name="Nelson J."/>
            <person name="Hou S."/>
            <person name="Wollam A."/>
            <person name="Pepin K.H."/>
            <person name="Johnson M."/>
            <person name="Bhonagiri V."/>
            <person name="Nash W.E."/>
            <person name="Warren W."/>
            <person name="Chinwalla A."/>
            <person name="Mardis E.R."/>
            <person name="Wilson R.K."/>
        </authorList>
    </citation>
    <scope>NUCLEOTIDE SEQUENCE [LARGE SCALE GENOMIC DNA]</scope>
    <source>
        <strain evidence="5 6">NJ9703</strain>
    </source>
</reference>
<dbReference type="CDD" id="cd02856">
    <property type="entry name" value="E_set_GDE_Isoamylase_N"/>
    <property type="match status" value="1"/>
</dbReference>
<dbReference type="InterPro" id="IPR006047">
    <property type="entry name" value="GH13_cat_dom"/>
</dbReference>
<feature type="domain" description="Glycosyl hydrolase family 13 catalytic" evidence="4">
    <location>
        <begin position="164"/>
        <end position="561"/>
    </location>
</feature>
<dbReference type="SUPFAM" id="SSF51445">
    <property type="entry name" value="(Trans)glycosidases"/>
    <property type="match status" value="1"/>
</dbReference>
<dbReference type="Proteomes" id="UP000004621">
    <property type="component" value="Unassembled WGS sequence"/>
</dbReference>
<evidence type="ECO:0000259" key="4">
    <source>
        <dbReference type="SMART" id="SM00642"/>
    </source>
</evidence>
<dbReference type="Gene3D" id="3.20.20.80">
    <property type="entry name" value="Glycosidases"/>
    <property type="match status" value="1"/>
</dbReference>
<dbReference type="AlphaFoldDB" id="A0A9W5ISP1"/>
<protein>
    <submittedName>
        <fullName evidence="5">Glycogen debranching enzyme GlgX</fullName>
        <ecNumber evidence="5">3.2.1.-</ecNumber>
    </submittedName>
</protein>
<organism evidence="5 6">
    <name type="scientific">Neisseria subflava NJ9703</name>
    <dbReference type="NCBI Taxonomy" id="546268"/>
    <lineage>
        <taxon>Bacteria</taxon>
        <taxon>Pseudomonadati</taxon>
        <taxon>Pseudomonadota</taxon>
        <taxon>Betaproteobacteria</taxon>
        <taxon>Neisseriales</taxon>
        <taxon>Neisseriaceae</taxon>
        <taxon>Neisseria</taxon>
    </lineage>
</organism>
<dbReference type="EMBL" id="ACEO02000002">
    <property type="protein sequence ID" value="EFC52976.1"/>
    <property type="molecule type" value="Genomic_DNA"/>
</dbReference>
<dbReference type="InterPro" id="IPR013780">
    <property type="entry name" value="Glyco_hydro_b"/>
</dbReference>
<dbReference type="InterPro" id="IPR044505">
    <property type="entry name" value="GlgX_Isoamylase_N_E_set"/>
</dbReference>
<dbReference type="InterPro" id="IPR004193">
    <property type="entry name" value="Glyco_hydro_13_N"/>
</dbReference>
<name>A0A9W5ISP1_NEISU</name>
<dbReference type="Pfam" id="PF00128">
    <property type="entry name" value="Alpha-amylase"/>
    <property type="match status" value="1"/>
</dbReference>
<dbReference type="SUPFAM" id="SSF51011">
    <property type="entry name" value="Glycosyl hydrolase domain"/>
    <property type="match status" value="1"/>
</dbReference>
<evidence type="ECO:0000313" key="5">
    <source>
        <dbReference type="EMBL" id="EFC52976.1"/>
    </source>
</evidence>
<dbReference type="CDD" id="cd11326">
    <property type="entry name" value="AmyAc_Glg_debranch"/>
    <property type="match status" value="1"/>
</dbReference>
<proteinExistence type="inferred from homology"/>
<comment type="caution">
    <text evidence="5">The sequence shown here is derived from an EMBL/GenBank/DDBJ whole genome shotgun (WGS) entry which is preliminary data.</text>
</comment>
<dbReference type="GO" id="GO:0004135">
    <property type="term" value="F:amylo-alpha-1,6-glucosidase activity"/>
    <property type="evidence" value="ECO:0007669"/>
    <property type="project" value="InterPro"/>
</dbReference>
<dbReference type="SUPFAM" id="SSF81296">
    <property type="entry name" value="E set domains"/>
    <property type="match status" value="1"/>
</dbReference>
<comment type="similarity">
    <text evidence="1">Belongs to the glycosyl hydrolase 13 family.</text>
</comment>
<evidence type="ECO:0000256" key="3">
    <source>
        <dbReference type="ARBA" id="ARBA00023295"/>
    </source>
</evidence>
<dbReference type="InterPro" id="IPR013783">
    <property type="entry name" value="Ig-like_fold"/>
</dbReference>
<evidence type="ECO:0000313" key="6">
    <source>
        <dbReference type="Proteomes" id="UP000004621"/>
    </source>
</evidence>
<dbReference type="Pfam" id="PF18390">
    <property type="entry name" value="GlgX_C"/>
    <property type="match status" value="1"/>
</dbReference>
<dbReference type="RefSeq" id="WP_004519501.1">
    <property type="nucleotide sequence ID" value="NZ_ACEO02000002.1"/>
</dbReference>
<dbReference type="InterPro" id="IPR017853">
    <property type="entry name" value="GH"/>
</dbReference>
<keyword evidence="2 5" id="KW-0378">Hydrolase</keyword>